<dbReference type="InterPro" id="IPR029044">
    <property type="entry name" value="Nucleotide-diphossugar_trans"/>
</dbReference>
<dbReference type="eggNOG" id="COG0463">
    <property type="taxonomic scope" value="Bacteria"/>
</dbReference>
<dbReference type="Proteomes" id="UP000030185">
    <property type="component" value="Unassembled WGS sequence"/>
</dbReference>
<organism evidence="2 3">
    <name type="scientific">Sporocytophaga myxococcoides</name>
    <dbReference type="NCBI Taxonomy" id="153721"/>
    <lineage>
        <taxon>Bacteria</taxon>
        <taxon>Pseudomonadati</taxon>
        <taxon>Bacteroidota</taxon>
        <taxon>Cytophagia</taxon>
        <taxon>Cytophagales</taxon>
        <taxon>Cytophagaceae</taxon>
        <taxon>Sporocytophaga</taxon>
    </lineage>
</organism>
<comment type="caution">
    <text evidence="2">The sequence shown here is derived from an EMBL/GenBank/DDBJ whole genome shotgun (WGS) entry which is preliminary data.</text>
</comment>
<dbReference type="RefSeq" id="WP_045466718.1">
    <property type="nucleotide sequence ID" value="NZ_BBLT01000008.1"/>
</dbReference>
<dbReference type="Pfam" id="PF00535">
    <property type="entry name" value="Glycos_transf_2"/>
    <property type="match status" value="1"/>
</dbReference>
<dbReference type="PANTHER" id="PTHR48090">
    <property type="entry name" value="UNDECAPRENYL-PHOSPHATE 4-DEOXY-4-FORMAMIDO-L-ARABINOSE TRANSFERASE-RELATED"/>
    <property type="match status" value="1"/>
</dbReference>
<accession>A0A098LJJ2</accession>
<feature type="domain" description="Glycosyltransferase 2-like" evidence="1">
    <location>
        <begin position="6"/>
        <end position="176"/>
    </location>
</feature>
<sequence>MSQIYIVLPAYNEEKSLPSLLNRIQELNGEFSKDPKVIVINDGSKDQTPQILKDYSTKMNLHYVDVYPNQGLANAIRTGIEEVLKFTQKGDIVVTLDADDSHNPHLIKRMAGMIKEGSEIVIASRYQNGARIMGLTKIREIYSEVASLLFKTVVGMKGVKDYTCGFRAYDADFLRKLQNYYKERLVEEKGFSCMAEILLKSNRFNPIIHEVPMILRYDFKLSDSKMKVAKTINLTLGLLWAYRFSKRFK</sequence>
<evidence type="ECO:0000259" key="1">
    <source>
        <dbReference type="Pfam" id="PF00535"/>
    </source>
</evidence>
<proteinExistence type="predicted"/>
<evidence type="ECO:0000313" key="3">
    <source>
        <dbReference type="Proteomes" id="UP000030185"/>
    </source>
</evidence>
<dbReference type="InterPro" id="IPR001173">
    <property type="entry name" value="Glyco_trans_2-like"/>
</dbReference>
<dbReference type="STRING" id="153721.MYP_3817"/>
<keyword evidence="2" id="KW-0328">Glycosyltransferase</keyword>
<name>A0A098LJJ2_9BACT</name>
<dbReference type="OrthoDB" id="9810303at2"/>
<dbReference type="Gene3D" id="3.90.550.10">
    <property type="entry name" value="Spore Coat Polysaccharide Biosynthesis Protein SpsA, Chain A"/>
    <property type="match status" value="1"/>
</dbReference>
<reference evidence="2 3" key="1">
    <citation type="submission" date="2014-09" db="EMBL/GenBank/DDBJ databases">
        <title>Sporocytophaga myxococcoides PG-01 genome sequencing.</title>
        <authorList>
            <person name="Liu L."/>
            <person name="Gao P.J."/>
            <person name="Chen G.J."/>
            <person name="Wang L.S."/>
        </authorList>
    </citation>
    <scope>NUCLEOTIDE SEQUENCE [LARGE SCALE GENOMIC DNA]</scope>
    <source>
        <strain evidence="2 3">PG-01</strain>
    </source>
</reference>
<dbReference type="PANTHER" id="PTHR48090:SF7">
    <property type="entry name" value="RFBJ PROTEIN"/>
    <property type="match status" value="1"/>
</dbReference>
<dbReference type="CDD" id="cd04179">
    <property type="entry name" value="DPM_DPG-synthase_like"/>
    <property type="match status" value="1"/>
</dbReference>
<protein>
    <submittedName>
        <fullName evidence="2">Dolichol-phosphate mannosyltransferase</fullName>
    </submittedName>
</protein>
<dbReference type="GO" id="GO:0016757">
    <property type="term" value="F:glycosyltransferase activity"/>
    <property type="evidence" value="ECO:0007669"/>
    <property type="project" value="UniProtKB-KW"/>
</dbReference>
<keyword evidence="2" id="KW-0808">Transferase</keyword>
<dbReference type="InterPro" id="IPR050256">
    <property type="entry name" value="Glycosyltransferase_2"/>
</dbReference>
<keyword evidence="3" id="KW-1185">Reference proteome</keyword>
<gene>
    <name evidence="2" type="ORF">MYP_3817</name>
</gene>
<dbReference type="EMBL" id="BBLT01000008">
    <property type="protein sequence ID" value="GAL86587.1"/>
    <property type="molecule type" value="Genomic_DNA"/>
</dbReference>
<dbReference type="SUPFAM" id="SSF53448">
    <property type="entry name" value="Nucleotide-diphospho-sugar transferases"/>
    <property type="match status" value="1"/>
</dbReference>
<dbReference type="AlphaFoldDB" id="A0A098LJJ2"/>
<evidence type="ECO:0000313" key="2">
    <source>
        <dbReference type="EMBL" id="GAL86587.1"/>
    </source>
</evidence>